<sequence length="212" mass="23617">MYIPASDPVLFLKLSADYNYAHVAHGRTGGVVWAKENMFQRAHALSIPAVPWGFTCPDHTVAHIQEAMHQAHTRGGRLRMLMIYRAPDLPITPAPATHEGNPPNDLPALEPSPLRDAWCEAGFTAQRHGGLHDRMLALANVRELDEPEPIDLARYENTSTFRPLSHSMRGSLSRALGKKYTPAQDPGAPSKIYWVQGHAEVQDILSFRRFTP</sequence>
<reference evidence="1 2" key="1">
    <citation type="submission" date="2018-12" db="EMBL/GenBank/DDBJ databases">
        <authorList>
            <consortium name="Pathogen Informatics"/>
        </authorList>
    </citation>
    <scope>NUCLEOTIDE SEQUENCE [LARGE SCALE GENOMIC DNA]</scope>
    <source>
        <strain evidence="1 2">NCTC10207</strain>
    </source>
</reference>
<evidence type="ECO:0000313" key="2">
    <source>
        <dbReference type="Proteomes" id="UP000282386"/>
    </source>
</evidence>
<evidence type="ECO:0000313" key="1">
    <source>
        <dbReference type="EMBL" id="VEI23239.1"/>
    </source>
</evidence>
<dbReference type="RefSeq" id="WP_126500148.1">
    <property type="nucleotide sequence ID" value="NZ_LR134479.1"/>
</dbReference>
<proteinExistence type="predicted"/>
<dbReference type="Proteomes" id="UP000282386">
    <property type="component" value="Chromosome"/>
</dbReference>
<gene>
    <name evidence="1" type="ORF">NCTC10207_01339</name>
</gene>
<protein>
    <submittedName>
        <fullName evidence="1">Uncharacterized protein</fullName>
    </submittedName>
</protein>
<dbReference type="AlphaFoldDB" id="A0A7Z9D724"/>
<dbReference type="EMBL" id="LR134479">
    <property type="protein sequence ID" value="VEI23239.1"/>
    <property type="molecule type" value="Genomic_DNA"/>
</dbReference>
<organism evidence="1 2">
    <name type="scientific">Rothia aeria</name>
    <dbReference type="NCBI Taxonomy" id="172042"/>
    <lineage>
        <taxon>Bacteria</taxon>
        <taxon>Bacillati</taxon>
        <taxon>Actinomycetota</taxon>
        <taxon>Actinomycetes</taxon>
        <taxon>Micrococcales</taxon>
        <taxon>Micrococcaceae</taxon>
        <taxon>Rothia</taxon>
    </lineage>
</organism>
<accession>A0A7Z9D724</accession>
<name>A0A7Z9D724_9MICC</name>